<comment type="similarity">
    <text evidence="2">Belongs to the ROT1 family.</text>
</comment>
<organism evidence="11 12">
    <name type="scientific">Agrocybe chaxingu</name>
    <dbReference type="NCBI Taxonomy" id="84603"/>
    <lineage>
        <taxon>Eukaryota</taxon>
        <taxon>Fungi</taxon>
        <taxon>Dikarya</taxon>
        <taxon>Basidiomycota</taxon>
        <taxon>Agaricomycotina</taxon>
        <taxon>Agaricomycetes</taxon>
        <taxon>Agaricomycetidae</taxon>
        <taxon>Agaricales</taxon>
        <taxon>Agaricineae</taxon>
        <taxon>Strophariaceae</taxon>
        <taxon>Agrocybe</taxon>
    </lineage>
</organism>
<dbReference type="GO" id="GO:0051082">
    <property type="term" value="F:unfolded protein binding"/>
    <property type="evidence" value="ECO:0007669"/>
    <property type="project" value="TreeGrafter"/>
</dbReference>
<name>A0A9W8N2L5_9AGAR</name>
<proteinExistence type="inferred from homology"/>
<sequence length="225" mass="24532">MILTTLFALALASLAPTVSAQLDANGPIRYDLEHNVTTIVGTWSTGSKAVVTGSGFANPAQMTFTYPKTTGVSYSFSDDGFYEIARYRFNGNGWVHGRYTLNANGSITMTPFEDGYQQIQDPCAAVSNFIEPYPYREYYIGWRIFRDPTAGPKLHLFQFDGVPVAPQFLVSTTPNMLPTRNLRNTTTTVARRSTSSARDGLGPQLMTALVGATSLALMAMASLTL</sequence>
<feature type="chain" id="PRO_5040888749" description="Protein ROT1" evidence="10">
    <location>
        <begin position="21"/>
        <end position="225"/>
    </location>
</feature>
<dbReference type="GO" id="GO:0006458">
    <property type="term" value="P:'de novo' protein folding"/>
    <property type="evidence" value="ECO:0007669"/>
    <property type="project" value="InterPro"/>
</dbReference>
<evidence type="ECO:0000256" key="4">
    <source>
        <dbReference type="ARBA" id="ARBA00017291"/>
    </source>
</evidence>
<dbReference type="GO" id="GO:0005789">
    <property type="term" value="C:endoplasmic reticulum membrane"/>
    <property type="evidence" value="ECO:0007669"/>
    <property type="project" value="UniProtKB-SubCell"/>
</dbReference>
<dbReference type="AlphaFoldDB" id="A0A9W8N2L5"/>
<feature type="signal peptide" evidence="10">
    <location>
        <begin position="1"/>
        <end position="20"/>
    </location>
</feature>
<dbReference type="InterPro" id="IPR019623">
    <property type="entry name" value="Rot1"/>
</dbReference>
<evidence type="ECO:0000313" key="11">
    <source>
        <dbReference type="EMBL" id="KAJ3518192.1"/>
    </source>
</evidence>
<dbReference type="Proteomes" id="UP001148786">
    <property type="component" value="Unassembled WGS sequence"/>
</dbReference>
<evidence type="ECO:0000256" key="2">
    <source>
        <dbReference type="ARBA" id="ARBA00007149"/>
    </source>
</evidence>
<accession>A0A9W8N2L5</accession>
<evidence type="ECO:0000256" key="8">
    <source>
        <dbReference type="ARBA" id="ARBA00022989"/>
    </source>
</evidence>
<keyword evidence="12" id="KW-1185">Reference proteome</keyword>
<evidence type="ECO:0000256" key="3">
    <source>
        <dbReference type="ARBA" id="ARBA00016195"/>
    </source>
</evidence>
<protein>
    <recommendedName>
        <fullName evidence="4">Protein ROT1</fullName>
    </recommendedName>
    <alternativeName>
        <fullName evidence="3">Protein rot1</fullName>
    </alternativeName>
</protein>
<reference evidence="11" key="1">
    <citation type="submission" date="2022-07" db="EMBL/GenBank/DDBJ databases">
        <title>Genome Sequence of Agrocybe chaxingu.</title>
        <authorList>
            <person name="Buettner E."/>
        </authorList>
    </citation>
    <scope>NUCLEOTIDE SEQUENCE</scope>
    <source>
        <strain evidence="11">MP-N11</strain>
    </source>
</reference>
<dbReference type="OrthoDB" id="5327821at2759"/>
<evidence type="ECO:0000256" key="9">
    <source>
        <dbReference type="ARBA" id="ARBA00023136"/>
    </source>
</evidence>
<evidence type="ECO:0000313" key="12">
    <source>
        <dbReference type="Proteomes" id="UP001148786"/>
    </source>
</evidence>
<dbReference type="PANTHER" id="PTHR28090">
    <property type="entry name" value="PROTEIN ROT1"/>
    <property type="match status" value="1"/>
</dbReference>
<comment type="caution">
    <text evidence="11">The sequence shown here is derived from an EMBL/GenBank/DDBJ whole genome shotgun (WGS) entry which is preliminary data.</text>
</comment>
<evidence type="ECO:0000256" key="1">
    <source>
        <dbReference type="ARBA" id="ARBA00004115"/>
    </source>
</evidence>
<evidence type="ECO:0000256" key="6">
    <source>
        <dbReference type="ARBA" id="ARBA00022729"/>
    </source>
</evidence>
<keyword evidence="9" id="KW-0472">Membrane</keyword>
<evidence type="ECO:0000256" key="7">
    <source>
        <dbReference type="ARBA" id="ARBA00022824"/>
    </source>
</evidence>
<gene>
    <name evidence="11" type="ORF">NLJ89_g36</name>
</gene>
<keyword evidence="6 10" id="KW-0732">Signal</keyword>
<evidence type="ECO:0000256" key="10">
    <source>
        <dbReference type="SAM" id="SignalP"/>
    </source>
</evidence>
<comment type="subcellular location">
    <subcellularLocation>
        <location evidence="1">Endoplasmic reticulum membrane</location>
        <topology evidence="1">Single-pass type I membrane protein</topology>
    </subcellularLocation>
</comment>
<evidence type="ECO:0000256" key="5">
    <source>
        <dbReference type="ARBA" id="ARBA00022692"/>
    </source>
</evidence>
<keyword evidence="8" id="KW-1133">Transmembrane helix</keyword>
<keyword evidence="5" id="KW-0812">Transmembrane</keyword>
<dbReference type="Pfam" id="PF10681">
    <property type="entry name" value="Rot1"/>
    <property type="match status" value="1"/>
</dbReference>
<dbReference type="EMBL" id="JANKHO010000001">
    <property type="protein sequence ID" value="KAJ3518192.1"/>
    <property type="molecule type" value="Genomic_DNA"/>
</dbReference>
<dbReference type="PANTHER" id="PTHR28090:SF1">
    <property type="entry name" value="PROTEIN ROT1"/>
    <property type="match status" value="1"/>
</dbReference>
<keyword evidence="7" id="KW-0256">Endoplasmic reticulum</keyword>